<protein>
    <submittedName>
        <fullName evidence="1">Uncharacterized protein</fullName>
    </submittedName>
</protein>
<sequence>MIQDPQSIRHYQKITDGMVDLWRRRYSFEEIRLYMEGYIACLRNSDFVEQHHIHRLEEQALRFLRDPSNFELSYPHTQTEKETDYW</sequence>
<dbReference type="Pfam" id="PF20547">
    <property type="entry name" value="DUF6761"/>
    <property type="match status" value="1"/>
</dbReference>
<dbReference type="EMBL" id="JADWDC010000072">
    <property type="protein sequence ID" value="MCC0179209.1"/>
    <property type="molecule type" value="Genomic_DNA"/>
</dbReference>
<evidence type="ECO:0000313" key="1">
    <source>
        <dbReference type="EMBL" id="MCC0179209.1"/>
    </source>
</evidence>
<keyword evidence="2" id="KW-1185">Reference proteome</keyword>
<dbReference type="InterPro" id="IPR046649">
    <property type="entry name" value="DUF6761"/>
</dbReference>
<reference evidence="1" key="1">
    <citation type="journal article" date="2021" name="Antonie Van Leeuwenhoek">
        <title>Draft genome and description of Waterburya agarophytonicola gen. nov. sp. nov. (Pleurocapsales, Cyanobacteria): a seaweed symbiont.</title>
        <authorList>
            <person name="Bonthond G."/>
            <person name="Shalygin S."/>
            <person name="Bayer T."/>
            <person name="Weinberger F."/>
        </authorList>
    </citation>
    <scope>NUCLEOTIDE SEQUENCE</scope>
    <source>
        <strain evidence="1">KI4</strain>
    </source>
</reference>
<proteinExistence type="predicted"/>
<organism evidence="1 2">
    <name type="scientific">Waterburya agarophytonicola KI4</name>
    <dbReference type="NCBI Taxonomy" id="2874699"/>
    <lineage>
        <taxon>Bacteria</taxon>
        <taxon>Bacillati</taxon>
        <taxon>Cyanobacteriota</taxon>
        <taxon>Cyanophyceae</taxon>
        <taxon>Pleurocapsales</taxon>
        <taxon>Hyellaceae</taxon>
        <taxon>Waterburya</taxon>
        <taxon>Waterburya agarophytonicola</taxon>
    </lineage>
</organism>
<evidence type="ECO:0000313" key="2">
    <source>
        <dbReference type="Proteomes" id="UP000729733"/>
    </source>
</evidence>
<dbReference type="RefSeq" id="WP_369426848.1">
    <property type="nucleotide sequence ID" value="NZ_JADWDC010000072.1"/>
</dbReference>
<dbReference type="Proteomes" id="UP000729733">
    <property type="component" value="Unassembled WGS sequence"/>
</dbReference>
<accession>A0A964BSY3</accession>
<gene>
    <name evidence="1" type="ORF">I4641_19790</name>
</gene>
<dbReference type="AlphaFoldDB" id="A0A964BSY3"/>
<name>A0A964BSY3_9CYAN</name>
<comment type="caution">
    <text evidence="1">The sequence shown here is derived from an EMBL/GenBank/DDBJ whole genome shotgun (WGS) entry which is preliminary data.</text>
</comment>